<sequence length="278" mass="28949">MHDVRLFAAADNGAMVDQFSMGYWVAALSFGVSVLGAVVGLACVLHAARSSRFRLVWVTSAAVALGGVGAWLSTSVALLGLDISGTAARFDGGKMIAAMVTSFVAVFVALIIIGRRLQLARLIPGGLVMGFGIGLTLYLGLGSIRIQGSIDISPWLAAVAMVVALLTGVGTLWSFQALHGLLARAATVLLFAVGVGGMYYAGVAALDPNVDTAAKAPDGLTLFEFVFPMFVIGSLALTVPISAVLIAPDRRETAAALEAKRRSELRSDRLRSELQSAR</sequence>
<dbReference type="PROSITE" id="PS50924">
    <property type="entry name" value="MHYT"/>
    <property type="match status" value="1"/>
</dbReference>
<evidence type="ECO:0000313" key="3">
    <source>
        <dbReference type="EMBL" id="WUV49043.1"/>
    </source>
</evidence>
<keyword evidence="1" id="KW-0472">Membrane</keyword>
<dbReference type="EMBL" id="CP109441">
    <property type="protein sequence ID" value="WUV49043.1"/>
    <property type="molecule type" value="Genomic_DNA"/>
</dbReference>
<evidence type="ECO:0000259" key="2">
    <source>
        <dbReference type="PROSITE" id="PS50924"/>
    </source>
</evidence>
<feature type="transmembrane region" description="Helical" evidence="1">
    <location>
        <begin position="185"/>
        <end position="205"/>
    </location>
</feature>
<dbReference type="Proteomes" id="UP001432062">
    <property type="component" value="Chromosome"/>
</dbReference>
<accession>A0ABZ1Z0N7</accession>
<evidence type="ECO:0000256" key="1">
    <source>
        <dbReference type="PROSITE-ProRule" id="PRU00244"/>
    </source>
</evidence>
<feature type="transmembrane region" description="Helical" evidence="1">
    <location>
        <begin position="93"/>
        <end position="113"/>
    </location>
</feature>
<feature type="transmembrane region" description="Helical" evidence="1">
    <location>
        <begin position="152"/>
        <end position="173"/>
    </location>
</feature>
<dbReference type="RefSeq" id="WP_329413485.1">
    <property type="nucleotide sequence ID" value="NZ_CP109441.1"/>
</dbReference>
<dbReference type="PANTHER" id="PTHR35152:SF1">
    <property type="entry name" value="DOMAIN SIGNALLING PROTEIN, PUTATIVE (AFU_ORTHOLOGUE AFUA_5G11310)-RELATED"/>
    <property type="match status" value="1"/>
</dbReference>
<name>A0ABZ1Z0N7_9NOCA</name>
<keyword evidence="1" id="KW-0812">Transmembrane</keyword>
<feature type="transmembrane region" description="Helical" evidence="1">
    <location>
        <begin position="23"/>
        <end position="48"/>
    </location>
</feature>
<gene>
    <name evidence="3" type="ORF">OG563_13100</name>
</gene>
<feature type="transmembrane region" description="Helical" evidence="1">
    <location>
        <begin position="125"/>
        <end position="146"/>
    </location>
</feature>
<evidence type="ECO:0000313" key="4">
    <source>
        <dbReference type="Proteomes" id="UP001432062"/>
    </source>
</evidence>
<feature type="transmembrane region" description="Helical" evidence="1">
    <location>
        <begin position="55"/>
        <end position="81"/>
    </location>
</feature>
<feature type="transmembrane region" description="Helical" evidence="1">
    <location>
        <begin position="225"/>
        <end position="247"/>
    </location>
</feature>
<dbReference type="InterPro" id="IPR005330">
    <property type="entry name" value="MHYT_dom"/>
</dbReference>
<proteinExistence type="predicted"/>
<protein>
    <recommendedName>
        <fullName evidence="2">MHYT domain-containing protein</fullName>
    </recommendedName>
</protein>
<dbReference type="PANTHER" id="PTHR35152">
    <property type="entry name" value="DOMAIN SIGNALLING PROTEIN, PUTATIVE (AFU_ORTHOLOGUE AFUA_5G11310)-RELATED"/>
    <property type="match status" value="1"/>
</dbReference>
<reference evidence="3" key="1">
    <citation type="submission" date="2022-10" db="EMBL/GenBank/DDBJ databases">
        <title>The complete genomes of actinobacterial strains from the NBC collection.</title>
        <authorList>
            <person name="Joergensen T.S."/>
            <person name="Alvarez Arevalo M."/>
            <person name="Sterndorff E.B."/>
            <person name="Faurdal D."/>
            <person name="Vuksanovic O."/>
            <person name="Mourched A.-S."/>
            <person name="Charusanti P."/>
            <person name="Shaw S."/>
            <person name="Blin K."/>
            <person name="Weber T."/>
        </authorList>
    </citation>
    <scope>NUCLEOTIDE SEQUENCE</scope>
    <source>
        <strain evidence="3">NBC_01482</strain>
    </source>
</reference>
<organism evidence="3 4">
    <name type="scientific">Nocardia vinacea</name>
    <dbReference type="NCBI Taxonomy" id="96468"/>
    <lineage>
        <taxon>Bacteria</taxon>
        <taxon>Bacillati</taxon>
        <taxon>Actinomycetota</taxon>
        <taxon>Actinomycetes</taxon>
        <taxon>Mycobacteriales</taxon>
        <taxon>Nocardiaceae</taxon>
        <taxon>Nocardia</taxon>
    </lineage>
</organism>
<keyword evidence="4" id="KW-1185">Reference proteome</keyword>
<feature type="domain" description="MHYT" evidence="2">
    <location>
        <begin position="21"/>
        <end position="209"/>
    </location>
</feature>
<keyword evidence="1" id="KW-1133">Transmembrane helix</keyword>